<protein>
    <submittedName>
        <fullName evidence="8">Outer membrane protein OmpA</fullName>
    </submittedName>
</protein>
<dbReference type="InterPro" id="IPR006664">
    <property type="entry name" value="OMP_bac"/>
</dbReference>
<evidence type="ECO:0000256" key="2">
    <source>
        <dbReference type="ARBA" id="ARBA00023136"/>
    </source>
</evidence>
<dbReference type="SUPFAM" id="SSF48452">
    <property type="entry name" value="TPR-like"/>
    <property type="match status" value="1"/>
</dbReference>
<keyword evidence="4" id="KW-0802">TPR repeat</keyword>
<dbReference type="Pfam" id="PF00691">
    <property type="entry name" value="OmpA"/>
    <property type="match status" value="1"/>
</dbReference>
<evidence type="ECO:0000256" key="6">
    <source>
        <dbReference type="SAM" id="SignalP"/>
    </source>
</evidence>
<name>A0A1H3W5Q1_9BACT</name>
<evidence type="ECO:0000256" key="5">
    <source>
        <dbReference type="PROSITE-ProRule" id="PRU00473"/>
    </source>
</evidence>
<comment type="subcellular location">
    <subcellularLocation>
        <location evidence="1">Cell outer membrane</location>
    </subcellularLocation>
</comment>
<dbReference type="PROSITE" id="PS51123">
    <property type="entry name" value="OMPA_2"/>
    <property type="match status" value="1"/>
</dbReference>
<evidence type="ECO:0000313" key="8">
    <source>
        <dbReference type="EMBL" id="SDZ81618.1"/>
    </source>
</evidence>
<dbReference type="PROSITE" id="PS50005">
    <property type="entry name" value="TPR"/>
    <property type="match status" value="1"/>
</dbReference>
<sequence>MNKIRYFIAAIGILMLTLSPVLASGQDCGALKNKIKKERNLLKKRELLNHALEVCPQDAEIHYSCAYAAERLRNYDKAQRNYLKATELDNTYAKAYFGLGDIYMVLGNARLAIDAYEKGLSLAPQNKRARASYELARIKNKSETGEQITSAEFIQVMQESKSEETAPGAVDGPLLRMQIHFYSASSQLSEQAKAQLLNVGKALEDSALQDKKFEISGHTDNVGGEESNLVLSKHRAEQVRQYLLDTFSIHPEALIVAYYGDTRPAVPNTSTENRALNRRVEFRRISQ</sequence>
<dbReference type="PANTHER" id="PTHR30329:SF21">
    <property type="entry name" value="LIPOPROTEIN YIAD-RELATED"/>
    <property type="match status" value="1"/>
</dbReference>
<reference evidence="8 9" key="1">
    <citation type="submission" date="2016-10" db="EMBL/GenBank/DDBJ databases">
        <authorList>
            <person name="de Groot N.N."/>
        </authorList>
    </citation>
    <scope>NUCLEOTIDE SEQUENCE [LARGE SCALE GENOMIC DNA]</scope>
    <source>
        <strain evidence="8 9">DSM 7343</strain>
    </source>
</reference>
<accession>A0A1H3W5Q1</accession>
<dbReference type="CDD" id="cd07185">
    <property type="entry name" value="OmpA_C-like"/>
    <property type="match status" value="1"/>
</dbReference>
<feature type="chain" id="PRO_5011433570" evidence="6">
    <location>
        <begin position="24"/>
        <end position="287"/>
    </location>
</feature>
<dbReference type="PRINTS" id="PR01021">
    <property type="entry name" value="OMPADOMAIN"/>
</dbReference>
<dbReference type="Proteomes" id="UP000199409">
    <property type="component" value="Unassembled WGS sequence"/>
</dbReference>
<keyword evidence="9" id="KW-1185">Reference proteome</keyword>
<dbReference type="SMART" id="SM00028">
    <property type="entry name" value="TPR"/>
    <property type="match status" value="2"/>
</dbReference>
<gene>
    <name evidence="8" type="ORF">SAMN05660420_00451</name>
</gene>
<evidence type="ECO:0000259" key="7">
    <source>
        <dbReference type="PROSITE" id="PS51123"/>
    </source>
</evidence>
<dbReference type="InterPro" id="IPR036737">
    <property type="entry name" value="OmpA-like_sf"/>
</dbReference>
<evidence type="ECO:0000256" key="3">
    <source>
        <dbReference type="ARBA" id="ARBA00023237"/>
    </source>
</evidence>
<feature type="signal peptide" evidence="6">
    <location>
        <begin position="1"/>
        <end position="23"/>
    </location>
</feature>
<feature type="domain" description="OmpA-like" evidence="7">
    <location>
        <begin position="168"/>
        <end position="287"/>
    </location>
</feature>
<dbReference type="PROSITE" id="PS50293">
    <property type="entry name" value="TPR_REGION"/>
    <property type="match status" value="1"/>
</dbReference>
<dbReference type="SUPFAM" id="SSF103088">
    <property type="entry name" value="OmpA-like"/>
    <property type="match status" value="1"/>
</dbReference>
<evidence type="ECO:0000313" key="9">
    <source>
        <dbReference type="Proteomes" id="UP000199409"/>
    </source>
</evidence>
<proteinExistence type="predicted"/>
<dbReference type="InterPro" id="IPR050330">
    <property type="entry name" value="Bact_OuterMem_StrucFunc"/>
</dbReference>
<dbReference type="InterPro" id="IPR011990">
    <property type="entry name" value="TPR-like_helical_dom_sf"/>
</dbReference>
<dbReference type="Pfam" id="PF00515">
    <property type="entry name" value="TPR_1"/>
    <property type="match status" value="1"/>
</dbReference>
<dbReference type="InterPro" id="IPR006665">
    <property type="entry name" value="OmpA-like"/>
</dbReference>
<keyword evidence="2 5" id="KW-0472">Membrane</keyword>
<feature type="repeat" description="TPR" evidence="4">
    <location>
        <begin position="93"/>
        <end position="126"/>
    </location>
</feature>
<dbReference type="RefSeq" id="WP_092344302.1">
    <property type="nucleotide sequence ID" value="NZ_FNQN01000001.1"/>
</dbReference>
<keyword evidence="3" id="KW-0998">Cell outer membrane</keyword>
<dbReference type="EMBL" id="FNQN01000001">
    <property type="protein sequence ID" value="SDZ81618.1"/>
    <property type="molecule type" value="Genomic_DNA"/>
</dbReference>
<dbReference type="OrthoDB" id="9783110at2"/>
<dbReference type="PANTHER" id="PTHR30329">
    <property type="entry name" value="STATOR ELEMENT OF FLAGELLAR MOTOR COMPLEX"/>
    <property type="match status" value="1"/>
</dbReference>
<dbReference type="GO" id="GO:0009279">
    <property type="term" value="C:cell outer membrane"/>
    <property type="evidence" value="ECO:0007669"/>
    <property type="project" value="UniProtKB-SubCell"/>
</dbReference>
<dbReference type="Gene3D" id="3.30.1330.60">
    <property type="entry name" value="OmpA-like domain"/>
    <property type="match status" value="1"/>
</dbReference>
<organism evidence="8 9">
    <name type="scientific">Desulfuromusa kysingii</name>
    <dbReference type="NCBI Taxonomy" id="37625"/>
    <lineage>
        <taxon>Bacteria</taxon>
        <taxon>Pseudomonadati</taxon>
        <taxon>Thermodesulfobacteriota</taxon>
        <taxon>Desulfuromonadia</taxon>
        <taxon>Desulfuromonadales</taxon>
        <taxon>Geopsychrobacteraceae</taxon>
        <taxon>Desulfuromusa</taxon>
    </lineage>
</organism>
<dbReference type="STRING" id="37625.SAMN05660420_00451"/>
<dbReference type="Pfam" id="PF13181">
    <property type="entry name" value="TPR_8"/>
    <property type="match status" value="1"/>
</dbReference>
<evidence type="ECO:0000256" key="1">
    <source>
        <dbReference type="ARBA" id="ARBA00004442"/>
    </source>
</evidence>
<evidence type="ECO:0000256" key="4">
    <source>
        <dbReference type="PROSITE-ProRule" id="PRU00339"/>
    </source>
</evidence>
<dbReference type="InterPro" id="IPR019734">
    <property type="entry name" value="TPR_rpt"/>
</dbReference>
<dbReference type="Gene3D" id="1.25.40.10">
    <property type="entry name" value="Tetratricopeptide repeat domain"/>
    <property type="match status" value="1"/>
</dbReference>
<keyword evidence="6" id="KW-0732">Signal</keyword>
<dbReference type="AlphaFoldDB" id="A0A1H3W5Q1"/>